<evidence type="ECO:0000313" key="2">
    <source>
        <dbReference type="Proteomes" id="UP001497623"/>
    </source>
</evidence>
<keyword evidence="2" id="KW-1185">Reference proteome</keyword>
<sequence length="504" mass="58952">MDQPMDQDGSECTQELSEKKDYGLSLLVPLYKLMRNNCAQAMFKIVLTMFSACKFFSDNEDAPNQLNKDMFEFLKAINNKGTNKQKKKKGKPNEDKELENRSWQIFNYQDNEEILNKISVHSMLAADEEKCKLLKNLDLNFLLNIVTNAILLYPLSENALKSVIQVKDIRNELYHARYNFSRNDFDLNLKRLQNALQEIYSALGIPEDELIKQIEECKEECKKESEEPDLIFKELQKEIHEKYKPPKHYFWPTIKEASDGEDICVESLENYLRDHNSQPTLLCGRRGSGKTSTLQNEAYHLVKKINDQGDKPQFPLVILFEENPQLPLKKENFWENVINSIKNLAPKTNARYGIETLMVVLKMHIKETIFFVNWNLHDIKTQYKETSNGTWLFTYHGYPLKSADWNILIMEPLTEHQAKQLLQSLNPNPRDWEIVNRRFCACTYKNILTTPDMVKIFSEFNNDSLTGTEYELMIKYVEKKMNEGNLSNKTIETVGRLSFYGIKK</sequence>
<dbReference type="SUPFAM" id="SSF52540">
    <property type="entry name" value="P-loop containing nucleoside triphosphate hydrolases"/>
    <property type="match status" value="1"/>
</dbReference>
<dbReference type="EMBL" id="CAXKWB010007224">
    <property type="protein sequence ID" value="CAL4086150.1"/>
    <property type="molecule type" value="Genomic_DNA"/>
</dbReference>
<name>A0AAV2QKP2_MEGNR</name>
<proteinExistence type="predicted"/>
<dbReference type="AlphaFoldDB" id="A0AAV2QKP2"/>
<dbReference type="Gene3D" id="3.40.50.300">
    <property type="entry name" value="P-loop containing nucleotide triphosphate hydrolases"/>
    <property type="match status" value="1"/>
</dbReference>
<comment type="caution">
    <text evidence="1">The sequence shown here is derived from an EMBL/GenBank/DDBJ whole genome shotgun (WGS) entry which is preliminary data.</text>
</comment>
<evidence type="ECO:0000313" key="1">
    <source>
        <dbReference type="EMBL" id="CAL4086150.1"/>
    </source>
</evidence>
<protein>
    <submittedName>
        <fullName evidence="1">Uncharacterized protein</fullName>
    </submittedName>
</protein>
<gene>
    <name evidence="1" type="ORF">MNOR_LOCUS12926</name>
</gene>
<reference evidence="1 2" key="1">
    <citation type="submission" date="2024-05" db="EMBL/GenBank/DDBJ databases">
        <authorList>
            <person name="Wallberg A."/>
        </authorList>
    </citation>
    <scope>NUCLEOTIDE SEQUENCE [LARGE SCALE GENOMIC DNA]</scope>
</reference>
<accession>A0AAV2QKP2</accession>
<organism evidence="1 2">
    <name type="scientific">Meganyctiphanes norvegica</name>
    <name type="common">Northern krill</name>
    <name type="synonym">Thysanopoda norvegica</name>
    <dbReference type="NCBI Taxonomy" id="48144"/>
    <lineage>
        <taxon>Eukaryota</taxon>
        <taxon>Metazoa</taxon>
        <taxon>Ecdysozoa</taxon>
        <taxon>Arthropoda</taxon>
        <taxon>Crustacea</taxon>
        <taxon>Multicrustacea</taxon>
        <taxon>Malacostraca</taxon>
        <taxon>Eumalacostraca</taxon>
        <taxon>Eucarida</taxon>
        <taxon>Euphausiacea</taxon>
        <taxon>Euphausiidae</taxon>
        <taxon>Meganyctiphanes</taxon>
    </lineage>
</organism>
<dbReference type="InterPro" id="IPR027417">
    <property type="entry name" value="P-loop_NTPase"/>
</dbReference>
<dbReference type="Proteomes" id="UP001497623">
    <property type="component" value="Unassembled WGS sequence"/>
</dbReference>